<dbReference type="Proteomes" id="UP000053038">
    <property type="component" value="Unassembled WGS sequence"/>
</dbReference>
<feature type="transmembrane region" description="Helical" evidence="8">
    <location>
        <begin position="526"/>
        <end position="545"/>
    </location>
</feature>
<dbReference type="Gene3D" id="3.30.70.1430">
    <property type="entry name" value="Multidrug efflux transporter AcrB pore domain"/>
    <property type="match status" value="2"/>
</dbReference>
<evidence type="ECO:0000256" key="3">
    <source>
        <dbReference type="ARBA" id="ARBA00022475"/>
    </source>
</evidence>
<name>A0A7V8L698_9GAMM</name>
<accession>A0A7V8L698</accession>
<dbReference type="SUPFAM" id="SSF82866">
    <property type="entry name" value="Multidrug efflux transporter AcrB transmembrane domain"/>
    <property type="match status" value="2"/>
</dbReference>
<dbReference type="InterPro" id="IPR001036">
    <property type="entry name" value="Acrflvin-R"/>
</dbReference>
<evidence type="ECO:0000256" key="4">
    <source>
        <dbReference type="ARBA" id="ARBA00022519"/>
    </source>
</evidence>
<dbReference type="InterPro" id="IPR027463">
    <property type="entry name" value="AcrB_DN_DC_subdom"/>
</dbReference>
<gene>
    <name evidence="8" type="primary">mdtC</name>
    <name evidence="9" type="ORF">OI69_05135</name>
</gene>
<dbReference type="PANTHER" id="PTHR32063">
    <property type="match status" value="1"/>
</dbReference>
<keyword evidence="7 8" id="KW-0472">Membrane</keyword>
<evidence type="ECO:0000256" key="1">
    <source>
        <dbReference type="ARBA" id="ARBA00004429"/>
    </source>
</evidence>
<dbReference type="Gene3D" id="3.30.70.1320">
    <property type="entry name" value="Multidrug efflux transporter AcrB pore domain like"/>
    <property type="match status" value="1"/>
</dbReference>
<sequence length="1026" mass="110433">MKFFALFIHRPVATLLLTLAIALCGVLGFRLLPVSPLPQVDFPVISVSASLPGASPETMASAVATPLERALGRIAGVSEMTSTSSLGSTRVILVFNLNRDINGAARDVQAAINAAQNLLPSGMSSRPTYRKVNPSDAPVMILTLTSDTHSQGQLYDFASTQLAQKISQMEGVGDVSIGGSSLPAVRVALNPVALFNQGISLDEVRQAIAQANVRQPLGNVENNQKSWQIQTNDELKTAAAYAPLIIHHSNGAAARLSDVATVEDSVQNSRNAGMANAKPAILVMIRRAPDANIITTVDNIRAAMPALRASLPAEIQLNIAQDRSPTIRASLAEVEQSLVIAVALVILVVFLFLRSGRATAIPALAVPVSLIGTFAAMYLCGFSLNNLSLMALTIATGFVVDDAIVVLENISRHIEAGMKPLQASLQGVREVGFTVLSMSLSLVAVFIPLLLMDGLPGRLFREFAVTLSVAIVISLLISLTLTPMLCARLLRAVPKRNQPRTRGFNRLLFAMQQSYGRSLKWVLNHARWVLLLLLGTIALNVWLYISIPKTFFPEQDTGRLMGFIQADQSISFQAMTMKLQNFMTIVRSDPAVDNVNGFTGGSRTNSGSMFISLKPLSERDVSAQQVISRLRTKLAKEPGANLFLMPVQDIRIGGREANAGYQYTLLSDDLSALRTWEPKIRAAFSTLPELADVNSDQQDKGAEMALTYDRDAMAQLGINVSAVNALLNNAFGQRQISTIYQPLNQYKVVMEVDDAYTQDVSSLNKMFVINSAGKPIPLSYFASWKPINAPLSVNHQGLSAASTISFNLPEGTDLSSATAAIDRTMTSLGVPSTVRGQFSGTAQAFQQSQSSQLLLILAAIITVYIVLGVLYESYVHPLTILSTLPSAGVGALLALEWFGAPFSLVALIGIMLLIGIVKKNAIMMVDFALVAQRNGNLRAQDAIFQACMLRFRPIMMTTLAALFGALPLVLTSGDGAELRQPLGITIVGGLVMSQILTLYTTPVVYLFFDKLRGIRRKAPGKDLSLS</sequence>
<dbReference type="Gene3D" id="3.30.2090.10">
    <property type="entry name" value="Multidrug efflux transporter AcrB TolC docking domain, DN and DC subdomains"/>
    <property type="match status" value="2"/>
</dbReference>
<evidence type="ECO:0000256" key="5">
    <source>
        <dbReference type="ARBA" id="ARBA00022692"/>
    </source>
</evidence>
<dbReference type="NCBIfam" id="NF033617">
    <property type="entry name" value="RND_permease_2"/>
    <property type="match status" value="1"/>
</dbReference>
<evidence type="ECO:0000256" key="7">
    <source>
        <dbReference type="ARBA" id="ARBA00023136"/>
    </source>
</evidence>
<keyword evidence="4 8" id="KW-0997">Cell inner membrane</keyword>
<dbReference type="FunFam" id="1.20.1640.10:FF:000001">
    <property type="entry name" value="Efflux pump membrane transporter"/>
    <property type="match status" value="1"/>
</dbReference>
<dbReference type="FunFam" id="3.30.70.1430:FF:000001">
    <property type="entry name" value="Efflux pump membrane transporter"/>
    <property type="match status" value="1"/>
</dbReference>
<dbReference type="OrthoDB" id="9757904at2"/>
<comment type="similarity">
    <text evidence="8">Belongs to the resistance-nodulation-cell division (RND) (TC 2.A.6) family. MdtC subfamily.</text>
</comment>
<dbReference type="PRINTS" id="PR00702">
    <property type="entry name" value="ACRIFLAVINRP"/>
</dbReference>
<feature type="transmembrane region" description="Helical" evidence="8">
    <location>
        <begin position="904"/>
        <end position="930"/>
    </location>
</feature>
<feature type="transmembrane region" description="Helical" evidence="8">
    <location>
        <begin position="360"/>
        <end position="384"/>
    </location>
</feature>
<dbReference type="InterPro" id="IPR023931">
    <property type="entry name" value="Multidrug-R_MdtC"/>
</dbReference>
<comment type="caution">
    <text evidence="9">The sequence shown here is derived from an EMBL/GenBank/DDBJ whole genome shotgun (WGS) entry which is preliminary data.</text>
</comment>
<dbReference type="GO" id="GO:0042910">
    <property type="term" value="F:xenobiotic transmembrane transporter activity"/>
    <property type="evidence" value="ECO:0007669"/>
    <property type="project" value="TreeGrafter"/>
</dbReference>
<proteinExistence type="inferred from homology"/>
<evidence type="ECO:0000256" key="6">
    <source>
        <dbReference type="ARBA" id="ARBA00022989"/>
    </source>
</evidence>
<feature type="transmembrane region" description="Helical" evidence="8">
    <location>
        <begin position="431"/>
        <end position="451"/>
    </location>
</feature>
<evidence type="ECO:0000313" key="10">
    <source>
        <dbReference type="Proteomes" id="UP000053038"/>
    </source>
</evidence>
<comment type="subunit">
    <text evidence="8">Part of a tripartite efflux system composed of MdtA, MdtB and MdtC. MdtC forms a heteromultimer with MdtB.</text>
</comment>
<organism evidence="9 10">
    <name type="scientific">Pectobacterium fontis</name>
    <dbReference type="NCBI Taxonomy" id="2558042"/>
    <lineage>
        <taxon>Bacteria</taxon>
        <taxon>Pseudomonadati</taxon>
        <taxon>Pseudomonadota</taxon>
        <taxon>Gammaproteobacteria</taxon>
        <taxon>Enterobacterales</taxon>
        <taxon>Pectobacteriaceae</taxon>
        <taxon>Pectobacterium</taxon>
    </lineage>
</organism>
<keyword evidence="5 8" id="KW-0812">Transmembrane</keyword>
<feature type="transmembrane region" description="Helical" evidence="8">
    <location>
        <begin position="982"/>
        <end position="1008"/>
    </location>
</feature>
<protein>
    <recommendedName>
        <fullName evidence="8">Multidrug resistance protein MdtC</fullName>
    </recommendedName>
    <alternativeName>
        <fullName evidence="8">Multidrug transporter MdtC</fullName>
    </alternativeName>
</protein>
<dbReference type="Gene3D" id="3.30.70.1440">
    <property type="entry name" value="Multidrug efflux transporter AcrB pore domain"/>
    <property type="match status" value="1"/>
</dbReference>
<keyword evidence="3 8" id="KW-1003">Cell membrane</keyword>
<dbReference type="SUPFAM" id="SSF82714">
    <property type="entry name" value="Multidrug efflux transporter AcrB TolC docking domain, DN and DC subdomains"/>
    <property type="match status" value="2"/>
</dbReference>
<dbReference type="GO" id="GO:0005886">
    <property type="term" value="C:plasma membrane"/>
    <property type="evidence" value="ECO:0007669"/>
    <property type="project" value="UniProtKB-SubCell"/>
</dbReference>
<feature type="transmembrane region" description="Helical" evidence="8">
    <location>
        <begin position="951"/>
        <end position="970"/>
    </location>
</feature>
<dbReference type="EMBL" id="JSXC01000014">
    <property type="protein sequence ID" value="KHN54043.1"/>
    <property type="molecule type" value="Genomic_DNA"/>
</dbReference>
<comment type="caution">
    <text evidence="8">Lacks conserved residue(s) required for the propagation of feature annotation.</text>
</comment>
<dbReference type="HAMAP" id="MF_01424">
    <property type="entry name" value="MdtC"/>
    <property type="match status" value="1"/>
</dbReference>
<evidence type="ECO:0000256" key="8">
    <source>
        <dbReference type="HAMAP-Rule" id="MF_01424"/>
    </source>
</evidence>
<keyword evidence="10" id="KW-1185">Reference proteome</keyword>
<dbReference type="AlphaFoldDB" id="A0A7V8L698"/>
<dbReference type="PANTHER" id="PTHR32063:SF34">
    <property type="entry name" value="MULTIDRUG RESISTANCE PROTEIN MDTC"/>
    <property type="match status" value="1"/>
</dbReference>
<comment type="subcellular location">
    <subcellularLocation>
        <location evidence="1 8">Cell inner membrane</location>
        <topology evidence="1 8">Multi-pass membrane protein</topology>
    </subcellularLocation>
</comment>
<evidence type="ECO:0000313" key="9">
    <source>
        <dbReference type="EMBL" id="KHN54043.1"/>
    </source>
</evidence>
<keyword evidence="2 8" id="KW-0813">Transport</keyword>
<dbReference type="NCBIfam" id="NF007905">
    <property type="entry name" value="PRK10614.1"/>
    <property type="match status" value="1"/>
</dbReference>
<evidence type="ECO:0000256" key="2">
    <source>
        <dbReference type="ARBA" id="ARBA00022448"/>
    </source>
</evidence>
<feature type="transmembrane region" description="Helical" evidence="8">
    <location>
        <begin position="463"/>
        <end position="490"/>
    </location>
</feature>
<reference evidence="9 10" key="1">
    <citation type="submission" date="2014-10" db="EMBL/GenBank/DDBJ databases">
        <title>Genome sequence of Pectobacterium carotovorum M022.</title>
        <authorList>
            <person name="Chan K.-G."/>
            <person name="Tan W.-S."/>
        </authorList>
    </citation>
    <scope>NUCLEOTIDE SEQUENCE [LARGE SCALE GENOMIC DNA]</scope>
    <source>
        <strain evidence="9 10">M022</strain>
    </source>
</reference>
<keyword evidence="6 8" id="KW-1133">Transmembrane helix</keyword>
<feature type="transmembrane region" description="Helical" evidence="8">
    <location>
        <begin position="336"/>
        <end position="353"/>
    </location>
</feature>
<dbReference type="RefSeq" id="WP_039346881.1">
    <property type="nucleotide sequence ID" value="NZ_JSXC01000014.1"/>
</dbReference>
<feature type="transmembrane region" description="Helical" evidence="8">
    <location>
        <begin position="853"/>
        <end position="871"/>
    </location>
</feature>
<dbReference type="Pfam" id="PF00873">
    <property type="entry name" value="ACR_tran"/>
    <property type="match status" value="1"/>
</dbReference>
<dbReference type="SUPFAM" id="SSF82693">
    <property type="entry name" value="Multidrug efflux transporter AcrB pore domain, PN1, PN2, PC1 and PC2 subdomains"/>
    <property type="match status" value="3"/>
</dbReference>
<dbReference type="Gene3D" id="1.20.1640.10">
    <property type="entry name" value="Multidrug efflux transporter AcrB transmembrane domain"/>
    <property type="match status" value="2"/>
</dbReference>